<dbReference type="Proteomes" id="UP000605259">
    <property type="component" value="Unassembled WGS sequence"/>
</dbReference>
<dbReference type="GO" id="GO:0005975">
    <property type="term" value="P:carbohydrate metabolic process"/>
    <property type="evidence" value="ECO:0007669"/>
    <property type="project" value="InterPro"/>
</dbReference>
<dbReference type="Gene3D" id="3.20.20.370">
    <property type="entry name" value="Glycoside hydrolase/deacetylase"/>
    <property type="match status" value="1"/>
</dbReference>
<dbReference type="Pfam" id="PF01522">
    <property type="entry name" value="Polysacc_deac_1"/>
    <property type="match status" value="1"/>
</dbReference>
<dbReference type="PANTHER" id="PTHR10587:SF125">
    <property type="entry name" value="POLYSACCHARIDE DEACETYLASE YHEN-RELATED"/>
    <property type="match status" value="1"/>
</dbReference>
<dbReference type="AlphaFoldDB" id="A0A917AXX5"/>
<reference evidence="3" key="2">
    <citation type="submission" date="2020-09" db="EMBL/GenBank/DDBJ databases">
        <authorList>
            <person name="Sun Q."/>
            <person name="Zhou Y."/>
        </authorList>
    </citation>
    <scope>NUCLEOTIDE SEQUENCE</scope>
    <source>
        <strain evidence="3">CGMCC 1.12698</strain>
    </source>
</reference>
<keyword evidence="1" id="KW-0732">Signal</keyword>
<gene>
    <name evidence="3" type="primary">pdaA</name>
    <name evidence="3" type="ORF">GCM10007140_38210</name>
</gene>
<dbReference type="InterPro" id="IPR002509">
    <property type="entry name" value="NODB_dom"/>
</dbReference>
<protein>
    <submittedName>
        <fullName evidence="3">Polysaccharide deacetylase</fullName>
    </submittedName>
</protein>
<evidence type="ECO:0000313" key="4">
    <source>
        <dbReference type="Proteomes" id="UP000605259"/>
    </source>
</evidence>
<organism evidence="3 4">
    <name type="scientific">Priestia taiwanensis</name>
    <dbReference type="NCBI Taxonomy" id="1347902"/>
    <lineage>
        <taxon>Bacteria</taxon>
        <taxon>Bacillati</taxon>
        <taxon>Bacillota</taxon>
        <taxon>Bacilli</taxon>
        <taxon>Bacillales</taxon>
        <taxon>Bacillaceae</taxon>
        <taxon>Priestia</taxon>
    </lineage>
</organism>
<dbReference type="CDD" id="cd10944">
    <property type="entry name" value="CE4_SmPgdA_like"/>
    <property type="match status" value="1"/>
</dbReference>
<dbReference type="PANTHER" id="PTHR10587">
    <property type="entry name" value="GLYCOSYL TRANSFERASE-RELATED"/>
    <property type="match status" value="1"/>
</dbReference>
<feature type="signal peptide" evidence="1">
    <location>
        <begin position="1"/>
        <end position="25"/>
    </location>
</feature>
<dbReference type="EMBL" id="BMFK01000009">
    <property type="protein sequence ID" value="GGE85035.1"/>
    <property type="molecule type" value="Genomic_DNA"/>
</dbReference>
<evidence type="ECO:0000256" key="1">
    <source>
        <dbReference type="SAM" id="SignalP"/>
    </source>
</evidence>
<accession>A0A917AXX5</accession>
<proteinExistence type="predicted"/>
<evidence type="ECO:0000259" key="2">
    <source>
        <dbReference type="PROSITE" id="PS51677"/>
    </source>
</evidence>
<dbReference type="PROSITE" id="PS51677">
    <property type="entry name" value="NODB"/>
    <property type="match status" value="1"/>
</dbReference>
<feature type="chain" id="PRO_5037300524" evidence="1">
    <location>
        <begin position="26"/>
        <end position="260"/>
    </location>
</feature>
<comment type="caution">
    <text evidence="3">The sequence shown here is derived from an EMBL/GenBank/DDBJ whole genome shotgun (WGS) entry which is preliminary data.</text>
</comment>
<dbReference type="GO" id="GO:0016810">
    <property type="term" value="F:hydrolase activity, acting on carbon-nitrogen (but not peptide) bonds"/>
    <property type="evidence" value="ECO:0007669"/>
    <property type="project" value="InterPro"/>
</dbReference>
<sequence length="260" mass="30222">MQINMIKTWILCICIFTLTPQQGLADEQPTHSKRIVTNPISLHSFQHSGLYNEAEIQSGKIAYLTFDDGPNKYTKQILHILQTKQAKGTFFLVGSNIQKHSQIVQEIVSEGHYIGLHSMTHDAKILYNGNANNLLHEMREVQNLVARTAHVDTNLIRVPYGSMPYLKQHYRDDIVLSNYKLWDWTIDTYDWRDKNRPNTIINRVKQQATKPVEVILMHDLHITVAILPTIIDVLQEKGYKLVTYHPAHHIQVNFWKDHRL</sequence>
<evidence type="ECO:0000313" key="3">
    <source>
        <dbReference type="EMBL" id="GGE85035.1"/>
    </source>
</evidence>
<keyword evidence="4" id="KW-1185">Reference proteome</keyword>
<dbReference type="InterPro" id="IPR011330">
    <property type="entry name" value="Glyco_hydro/deAcase_b/a-brl"/>
</dbReference>
<dbReference type="SUPFAM" id="SSF88713">
    <property type="entry name" value="Glycoside hydrolase/deacetylase"/>
    <property type="match status" value="1"/>
</dbReference>
<reference evidence="3" key="1">
    <citation type="journal article" date="2014" name="Int. J. Syst. Evol. Microbiol.">
        <title>Complete genome sequence of Corynebacterium casei LMG S-19264T (=DSM 44701T), isolated from a smear-ripened cheese.</title>
        <authorList>
            <consortium name="US DOE Joint Genome Institute (JGI-PGF)"/>
            <person name="Walter F."/>
            <person name="Albersmeier A."/>
            <person name="Kalinowski J."/>
            <person name="Ruckert C."/>
        </authorList>
    </citation>
    <scope>NUCLEOTIDE SEQUENCE</scope>
    <source>
        <strain evidence="3">CGMCC 1.12698</strain>
    </source>
</reference>
<feature type="domain" description="NodB homology" evidence="2">
    <location>
        <begin position="60"/>
        <end position="242"/>
    </location>
</feature>
<name>A0A917AXX5_9BACI</name>
<dbReference type="InterPro" id="IPR050248">
    <property type="entry name" value="Polysacc_deacetylase_ArnD"/>
</dbReference>